<dbReference type="Proteomes" id="UP001604002">
    <property type="component" value="Unassembled WGS sequence"/>
</dbReference>
<comment type="caution">
    <text evidence="2">The sequence shown here is derived from an EMBL/GenBank/DDBJ whole genome shotgun (WGS) entry which is preliminary data.</text>
</comment>
<feature type="region of interest" description="Disordered" evidence="1">
    <location>
        <begin position="1"/>
        <end position="32"/>
    </location>
</feature>
<keyword evidence="3" id="KW-1185">Reference proteome</keyword>
<organism evidence="2 3">
    <name type="scientific">Xanthobacter oligotrophicus</name>
    <dbReference type="NCBI Taxonomy" id="2607286"/>
    <lineage>
        <taxon>Bacteria</taxon>
        <taxon>Pseudomonadati</taxon>
        <taxon>Pseudomonadota</taxon>
        <taxon>Alphaproteobacteria</taxon>
        <taxon>Hyphomicrobiales</taxon>
        <taxon>Xanthobacteraceae</taxon>
        <taxon>Xanthobacter</taxon>
    </lineage>
</organism>
<reference evidence="2 3" key="1">
    <citation type="submission" date="2024-02" db="EMBL/GenBank/DDBJ databases">
        <title>Expansion and revision of Xanthobacter and proposal of Roseixanthobacter gen. nov.</title>
        <authorList>
            <person name="Soltysiak M.P.M."/>
            <person name="Jalihal A."/>
            <person name="Ory A."/>
            <person name="Chrisophersen C."/>
            <person name="Lee A.D."/>
            <person name="Boulton J."/>
            <person name="Springer M."/>
        </authorList>
    </citation>
    <scope>NUCLEOTIDE SEQUENCE [LARGE SCALE GENOMIC DNA]</scope>
    <source>
        <strain evidence="2 3">23A</strain>
    </source>
</reference>
<dbReference type="RefSeq" id="WP_393991486.1">
    <property type="nucleotide sequence ID" value="NZ_JBAFVH010000002.1"/>
</dbReference>
<name>A0ABW6ZS13_9HYPH</name>
<evidence type="ECO:0000313" key="2">
    <source>
        <dbReference type="EMBL" id="MFG1371505.1"/>
    </source>
</evidence>
<sequence>MAKKPRPQRVRDITDVATSQPHRSWLKEGQRRDQRAESTLGRMFLAGLITEPECWAGERFRSIIREFHVVIAAPITASTAAIMVAEGMEIPAEADHLAAERPETEEEKRDRVLSQHGSAMAVLDRLEWGRQITSELDALLMRDAEPEHIRLVKAGLHALAAFWRMAEPPENPNDREVKVKGFRDGEEAEWPHEEKVVSIVYK</sequence>
<evidence type="ECO:0000313" key="3">
    <source>
        <dbReference type="Proteomes" id="UP001604002"/>
    </source>
</evidence>
<dbReference type="EMBL" id="JBAFVH010000002">
    <property type="protein sequence ID" value="MFG1371505.1"/>
    <property type="molecule type" value="Genomic_DNA"/>
</dbReference>
<accession>A0ABW6ZS13</accession>
<gene>
    <name evidence="2" type="ORF">V5F32_04945</name>
</gene>
<proteinExistence type="predicted"/>
<evidence type="ECO:0000256" key="1">
    <source>
        <dbReference type="SAM" id="MobiDB-lite"/>
    </source>
</evidence>
<protein>
    <submittedName>
        <fullName evidence="2">Uncharacterized protein</fullName>
    </submittedName>
</protein>